<dbReference type="InterPro" id="IPR025662">
    <property type="entry name" value="Sigma_54_int_dom_ATP-bd_1"/>
</dbReference>
<evidence type="ECO:0000313" key="2">
    <source>
        <dbReference type="Proteomes" id="UP000260721"/>
    </source>
</evidence>
<reference evidence="1 2" key="1">
    <citation type="submission" date="2018-08" db="EMBL/GenBank/DDBJ databases">
        <title>A genome reference for cultivated species of the human gut microbiota.</title>
        <authorList>
            <person name="Zou Y."/>
            <person name="Xue W."/>
            <person name="Luo G."/>
        </authorList>
    </citation>
    <scope>NUCLEOTIDE SEQUENCE [LARGE SCALE GENOMIC DNA]</scope>
    <source>
        <strain evidence="1 2">TF08-11</strain>
    </source>
</reference>
<protein>
    <recommendedName>
        <fullName evidence="3">PRD domain-containing protein</fullName>
    </recommendedName>
</protein>
<name>A0A3E3E7T4_9FIRM</name>
<dbReference type="EMBL" id="QUSK01000003">
    <property type="protein sequence ID" value="RGD77915.1"/>
    <property type="molecule type" value="Genomic_DNA"/>
</dbReference>
<proteinExistence type="predicted"/>
<dbReference type="Proteomes" id="UP000260721">
    <property type="component" value="Unassembled WGS sequence"/>
</dbReference>
<accession>A0A3E3E7T4</accession>
<dbReference type="AlphaFoldDB" id="A0A3E3E7T4"/>
<dbReference type="RefSeq" id="WP_117445516.1">
    <property type="nucleotide sequence ID" value="NZ_JBPFKJ010000011.1"/>
</dbReference>
<dbReference type="PROSITE" id="PS00675">
    <property type="entry name" value="SIGMA54_INTERACT_1"/>
    <property type="match status" value="1"/>
</dbReference>
<evidence type="ECO:0008006" key="3">
    <source>
        <dbReference type="Google" id="ProtNLM"/>
    </source>
</evidence>
<organism evidence="1 2">
    <name type="scientific">Faecalicoccus pleomorphus</name>
    <dbReference type="NCBI Taxonomy" id="1323"/>
    <lineage>
        <taxon>Bacteria</taxon>
        <taxon>Bacillati</taxon>
        <taxon>Bacillota</taxon>
        <taxon>Erysipelotrichia</taxon>
        <taxon>Erysipelotrichales</taxon>
        <taxon>Erysipelotrichaceae</taxon>
        <taxon>Faecalicoccus</taxon>
    </lineage>
</organism>
<gene>
    <name evidence="1" type="ORF">DXC78_02245</name>
</gene>
<evidence type="ECO:0000313" key="1">
    <source>
        <dbReference type="EMBL" id="RGD77915.1"/>
    </source>
</evidence>
<sequence>MTNKEKILQFIESETEANIKESRFDFDSCTAGVISKLLFLDRTNISRILNELYRENILIKISGKPIKYISKNIFAKNYPFSSIPKIIQKNEHIEDYISFHSEPDQTSFAKSFHMIGSHQDGSLYENINRILSIFYLPKDTFRIIILDGDSGTGKKFFLHQIYHRFQELSIIHKNTQIQYYEFIDFYAHAKEYIKQAISKNHTFISITYSNLKYNPAMFHRIIDLFELYYFNVNIKPVLAFICSDLTDKENLSAITPFYLKFPALKDRPVIEAIDLITLFVQNAAQKTSKTIKLTSTFIKTVYIISDNIQQLKTYIDFFISKAMLTANKRAIKTEIILDDNITADFFHYSTSENGKFESIQLPEVLIISPNLQYDNLKKTQNTIETNTLLSEIKQKYSPTALQAFYYQYSHYKPSNIKRNLKTDTLYNGINKILYKTNLYFYPELIEFTTDRVLKIITNEFTQDIDTAEHIDRTETMSVTHKIIQYVESHHIALSSKQIHYIENTIYYSIYLTNGIQIPIVIVSKYSHLVKQYETLYNLYYKKHILHTFILPANIDNETEMIETIFSTLIRYAKSQGILIFTDKEIRSKLANRFFMYSNTLSHCMELSTFIMIQNSINQILDNNTNILNVTPNLLVEQNREKKLLQNESFSQYSVRNTDKNLLSINQLTPGINNFETNEILFTLLTKICRKLNIPIINSLILDFLFHGNCILFELKNKLNFRPDEKKFYDDSQHHLISIVKDVIESMDTLEEYEFSDRDIYTLLQIFLRNNPDITS</sequence>
<comment type="caution">
    <text evidence="1">The sequence shown here is derived from an EMBL/GenBank/DDBJ whole genome shotgun (WGS) entry which is preliminary data.</text>
</comment>